<organism evidence="3">
    <name type="scientific">Echinostoma caproni</name>
    <dbReference type="NCBI Taxonomy" id="27848"/>
    <lineage>
        <taxon>Eukaryota</taxon>
        <taxon>Metazoa</taxon>
        <taxon>Spiralia</taxon>
        <taxon>Lophotrochozoa</taxon>
        <taxon>Platyhelminthes</taxon>
        <taxon>Trematoda</taxon>
        <taxon>Digenea</taxon>
        <taxon>Plagiorchiida</taxon>
        <taxon>Echinostomata</taxon>
        <taxon>Echinostomatoidea</taxon>
        <taxon>Echinostomatidae</taxon>
        <taxon>Echinostoma</taxon>
    </lineage>
</organism>
<protein>
    <submittedName>
        <fullName evidence="3">Mediator of RNA polymerase II transcription subunit 9</fullName>
    </submittedName>
</protein>
<dbReference type="EMBL" id="UZAN01065495">
    <property type="protein sequence ID" value="VDP93977.1"/>
    <property type="molecule type" value="Genomic_DNA"/>
</dbReference>
<evidence type="ECO:0000313" key="1">
    <source>
        <dbReference type="EMBL" id="VDP93977.1"/>
    </source>
</evidence>
<dbReference type="AlphaFoldDB" id="A0A183BBX0"/>
<dbReference type="Proteomes" id="UP000272942">
    <property type="component" value="Unassembled WGS sequence"/>
</dbReference>
<dbReference type="OrthoDB" id="6257971at2759"/>
<sequence>MQAILCYYVIQNEALATIQSVLLGRQTCSTDSNNSGQSTVNFFDRLQQFLDKIGPVVNRLPLQNIQLPTAEMRPAFESDLRSAVATAKLFSAVSEQELQQLEMLAQSAKRFAESLRDKTIPQTEACRQQIQQAINLFSQEASLRLENIQRQLLESYQRREQSNNENS</sequence>
<gene>
    <name evidence="1" type="ORF">ECPE_LOCUS16705</name>
</gene>
<reference evidence="1 2" key="2">
    <citation type="submission" date="2018-11" db="EMBL/GenBank/DDBJ databases">
        <authorList>
            <consortium name="Pathogen Informatics"/>
        </authorList>
    </citation>
    <scope>NUCLEOTIDE SEQUENCE [LARGE SCALE GENOMIC DNA]</scope>
    <source>
        <strain evidence="1 2">Egypt</strain>
    </source>
</reference>
<accession>A0A183BBX0</accession>
<dbReference type="WBParaSite" id="ECPE_0001674801-mRNA-1">
    <property type="protein sequence ID" value="ECPE_0001674801-mRNA-1"/>
    <property type="gene ID" value="ECPE_0001674801"/>
</dbReference>
<proteinExistence type="predicted"/>
<evidence type="ECO:0000313" key="3">
    <source>
        <dbReference type="WBParaSite" id="ECPE_0001674801-mRNA-1"/>
    </source>
</evidence>
<name>A0A183BBX0_9TREM</name>
<reference evidence="3" key="1">
    <citation type="submission" date="2016-06" db="UniProtKB">
        <authorList>
            <consortium name="WormBaseParasite"/>
        </authorList>
    </citation>
    <scope>IDENTIFICATION</scope>
</reference>
<evidence type="ECO:0000313" key="2">
    <source>
        <dbReference type="Proteomes" id="UP000272942"/>
    </source>
</evidence>
<keyword evidence="2" id="KW-1185">Reference proteome</keyword>